<evidence type="ECO:0000313" key="2">
    <source>
        <dbReference type="Proteomes" id="UP000186804"/>
    </source>
</evidence>
<reference evidence="1 2" key="1">
    <citation type="submission" date="2016-10" db="EMBL/GenBank/DDBJ databases">
        <title>Reductive evolution of mitochondrial metabolism and differential evolution of invasion-related proteins in Cryptosporidium.</title>
        <authorList>
            <person name="Liu S."/>
            <person name="Roellig D.M."/>
            <person name="Guo Y."/>
            <person name="Li N."/>
            <person name="Frace M.A."/>
            <person name="Tang K."/>
            <person name="Zhang L."/>
            <person name="Feng Y."/>
            <person name="Xiao L."/>
        </authorList>
    </citation>
    <scope>NUCLEOTIDE SEQUENCE [LARGE SCALE GENOMIC DNA]</scope>
    <source>
        <strain evidence="1">30847</strain>
    </source>
</reference>
<keyword evidence="2" id="KW-1185">Reference proteome</keyword>
<proteinExistence type="predicted"/>
<dbReference type="RefSeq" id="XP_067066513.1">
    <property type="nucleotide sequence ID" value="XM_067212790.1"/>
</dbReference>
<dbReference type="Proteomes" id="UP000186804">
    <property type="component" value="Unassembled WGS sequence"/>
</dbReference>
<protein>
    <submittedName>
        <fullName evidence="1">Uncharacterized protein</fullName>
    </submittedName>
</protein>
<accession>A0A1J4MA93</accession>
<sequence length="120" mass="13946">MNINSHLIDLEFVHDNVSIDEIYKFCNLIFHKKEDNINNILEIKNSGEVIELPRSKSIHIPYLSNQHILQNSTRKIKEDQYNENMKLANNNINNNTNGLNAMIDAVKRAKKSVMLLQDEL</sequence>
<dbReference type="GeneID" id="92366745"/>
<dbReference type="AlphaFoldDB" id="A0A1J4MA93"/>
<name>A0A1J4MA93_9CRYT</name>
<gene>
    <name evidence="1" type="ORF">cand_025610</name>
</gene>
<evidence type="ECO:0000313" key="1">
    <source>
        <dbReference type="EMBL" id="OII71145.1"/>
    </source>
</evidence>
<dbReference type="EMBL" id="LRBS01000124">
    <property type="protein sequence ID" value="OII71145.1"/>
    <property type="molecule type" value="Genomic_DNA"/>
</dbReference>
<organism evidence="1 2">
    <name type="scientific">Cryptosporidium andersoni</name>
    <dbReference type="NCBI Taxonomy" id="117008"/>
    <lineage>
        <taxon>Eukaryota</taxon>
        <taxon>Sar</taxon>
        <taxon>Alveolata</taxon>
        <taxon>Apicomplexa</taxon>
        <taxon>Conoidasida</taxon>
        <taxon>Coccidia</taxon>
        <taxon>Eucoccidiorida</taxon>
        <taxon>Eimeriorina</taxon>
        <taxon>Cryptosporidiidae</taxon>
        <taxon>Cryptosporidium</taxon>
    </lineage>
</organism>
<dbReference type="OrthoDB" id="10382570at2759"/>
<dbReference type="VEuPathDB" id="CryptoDB:cand_025610"/>
<comment type="caution">
    <text evidence="1">The sequence shown here is derived from an EMBL/GenBank/DDBJ whole genome shotgun (WGS) entry which is preliminary data.</text>
</comment>